<proteinExistence type="predicted"/>
<keyword evidence="3" id="KW-1185">Reference proteome</keyword>
<evidence type="ECO:0000313" key="3">
    <source>
        <dbReference type="Proteomes" id="UP000828390"/>
    </source>
</evidence>
<reference evidence="2" key="1">
    <citation type="journal article" date="2019" name="bioRxiv">
        <title>The Genome of the Zebra Mussel, Dreissena polymorpha: A Resource for Invasive Species Research.</title>
        <authorList>
            <person name="McCartney M.A."/>
            <person name="Auch B."/>
            <person name="Kono T."/>
            <person name="Mallez S."/>
            <person name="Zhang Y."/>
            <person name="Obille A."/>
            <person name="Becker A."/>
            <person name="Abrahante J.E."/>
            <person name="Garbe J."/>
            <person name="Badalamenti J.P."/>
            <person name="Herman A."/>
            <person name="Mangelson H."/>
            <person name="Liachko I."/>
            <person name="Sullivan S."/>
            <person name="Sone E.D."/>
            <person name="Koren S."/>
            <person name="Silverstein K.A.T."/>
            <person name="Beckman K.B."/>
            <person name="Gohl D.M."/>
        </authorList>
    </citation>
    <scope>NUCLEOTIDE SEQUENCE</scope>
    <source>
        <strain evidence="2">Duluth1</strain>
        <tissue evidence="2">Whole animal</tissue>
    </source>
</reference>
<reference evidence="2" key="2">
    <citation type="submission" date="2020-11" db="EMBL/GenBank/DDBJ databases">
        <authorList>
            <person name="McCartney M.A."/>
            <person name="Auch B."/>
            <person name="Kono T."/>
            <person name="Mallez S."/>
            <person name="Becker A."/>
            <person name="Gohl D.M."/>
            <person name="Silverstein K.A.T."/>
            <person name="Koren S."/>
            <person name="Bechman K.B."/>
            <person name="Herman A."/>
            <person name="Abrahante J.E."/>
            <person name="Garbe J."/>
        </authorList>
    </citation>
    <scope>NUCLEOTIDE SEQUENCE</scope>
    <source>
        <strain evidence="2">Duluth1</strain>
        <tissue evidence="2">Whole animal</tissue>
    </source>
</reference>
<evidence type="ECO:0000256" key="1">
    <source>
        <dbReference type="SAM" id="MobiDB-lite"/>
    </source>
</evidence>
<evidence type="ECO:0000313" key="2">
    <source>
        <dbReference type="EMBL" id="KAH3785965.1"/>
    </source>
</evidence>
<dbReference type="AlphaFoldDB" id="A0A9D4ET02"/>
<organism evidence="2 3">
    <name type="scientific">Dreissena polymorpha</name>
    <name type="common">Zebra mussel</name>
    <name type="synonym">Mytilus polymorpha</name>
    <dbReference type="NCBI Taxonomy" id="45954"/>
    <lineage>
        <taxon>Eukaryota</taxon>
        <taxon>Metazoa</taxon>
        <taxon>Spiralia</taxon>
        <taxon>Lophotrochozoa</taxon>
        <taxon>Mollusca</taxon>
        <taxon>Bivalvia</taxon>
        <taxon>Autobranchia</taxon>
        <taxon>Heteroconchia</taxon>
        <taxon>Euheterodonta</taxon>
        <taxon>Imparidentia</taxon>
        <taxon>Neoheterodontei</taxon>
        <taxon>Myida</taxon>
        <taxon>Dreissenoidea</taxon>
        <taxon>Dreissenidae</taxon>
        <taxon>Dreissena</taxon>
    </lineage>
</organism>
<name>A0A9D4ET02_DREPO</name>
<dbReference type="Proteomes" id="UP000828390">
    <property type="component" value="Unassembled WGS sequence"/>
</dbReference>
<protein>
    <submittedName>
        <fullName evidence="2">Uncharacterized protein</fullName>
    </submittedName>
</protein>
<comment type="caution">
    <text evidence="2">The sequence shown here is derived from an EMBL/GenBank/DDBJ whole genome shotgun (WGS) entry which is preliminary data.</text>
</comment>
<feature type="compositionally biased region" description="Polar residues" evidence="1">
    <location>
        <begin position="55"/>
        <end position="71"/>
    </location>
</feature>
<feature type="region of interest" description="Disordered" evidence="1">
    <location>
        <begin position="1"/>
        <end position="82"/>
    </location>
</feature>
<gene>
    <name evidence="2" type="ORF">DPMN_164061</name>
</gene>
<accession>A0A9D4ET02</accession>
<sequence>MTVSTVPGETVNGYDAKQVDDQSLSTAPNGTAGNPKDELTPVGDPENPALKEVQRQTLSPLPNSKASNGTIQPVIPPINNTV</sequence>
<dbReference type="EMBL" id="JAIWYP010000008">
    <property type="protein sequence ID" value="KAH3785965.1"/>
    <property type="molecule type" value="Genomic_DNA"/>
</dbReference>
<feature type="compositionally biased region" description="Polar residues" evidence="1">
    <location>
        <begin position="21"/>
        <end position="32"/>
    </location>
</feature>